<feature type="compositionally biased region" description="Basic and acidic residues" evidence="1">
    <location>
        <begin position="27"/>
        <end position="41"/>
    </location>
</feature>
<dbReference type="EMBL" id="BJWL01000018">
    <property type="protein sequence ID" value="GFZ07008.1"/>
    <property type="molecule type" value="Genomic_DNA"/>
</dbReference>
<proteinExistence type="predicted"/>
<dbReference type="OrthoDB" id="5869299at2759"/>
<organism evidence="2 3">
    <name type="scientific">Actinidia rufa</name>
    <dbReference type="NCBI Taxonomy" id="165716"/>
    <lineage>
        <taxon>Eukaryota</taxon>
        <taxon>Viridiplantae</taxon>
        <taxon>Streptophyta</taxon>
        <taxon>Embryophyta</taxon>
        <taxon>Tracheophyta</taxon>
        <taxon>Spermatophyta</taxon>
        <taxon>Magnoliopsida</taxon>
        <taxon>eudicotyledons</taxon>
        <taxon>Gunneridae</taxon>
        <taxon>Pentapetalae</taxon>
        <taxon>asterids</taxon>
        <taxon>Ericales</taxon>
        <taxon>Actinidiaceae</taxon>
        <taxon>Actinidia</taxon>
    </lineage>
</organism>
<feature type="region of interest" description="Disordered" evidence="1">
    <location>
        <begin position="72"/>
        <end position="112"/>
    </location>
</feature>
<feature type="compositionally biased region" description="Basic residues" evidence="1">
    <location>
        <begin position="1"/>
        <end position="10"/>
    </location>
</feature>
<accession>A0A7J0G8H8</accession>
<comment type="caution">
    <text evidence="2">The sequence shown here is derived from an EMBL/GenBank/DDBJ whole genome shotgun (WGS) entry which is preliminary data.</text>
</comment>
<reference evidence="2 3" key="1">
    <citation type="submission" date="2019-07" db="EMBL/GenBank/DDBJ databases">
        <title>De Novo Assembly of kiwifruit Actinidia rufa.</title>
        <authorList>
            <person name="Sugita-Konishi S."/>
            <person name="Sato K."/>
            <person name="Mori E."/>
            <person name="Abe Y."/>
            <person name="Kisaki G."/>
            <person name="Hamano K."/>
            <person name="Suezawa K."/>
            <person name="Otani M."/>
            <person name="Fukuda T."/>
            <person name="Manabe T."/>
            <person name="Gomi K."/>
            <person name="Tabuchi M."/>
            <person name="Akimitsu K."/>
            <person name="Kataoka I."/>
        </authorList>
    </citation>
    <scope>NUCLEOTIDE SEQUENCE [LARGE SCALE GENOMIC DNA]</scope>
    <source>
        <strain evidence="3">cv. Fuchu</strain>
    </source>
</reference>
<feature type="region of interest" description="Disordered" evidence="1">
    <location>
        <begin position="1"/>
        <end position="52"/>
    </location>
</feature>
<evidence type="ECO:0000313" key="3">
    <source>
        <dbReference type="Proteomes" id="UP000585474"/>
    </source>
</evidence>
<evidence type="ECO:0000313" key="2">
    <source>
        <dbReference type="EMBL" id="GFZ07008.1"/>
    </source>
</evidence>
<dbReference type="AlphaFoldDB" id="A0A7J0G8H8"/>
<evidence type="ECO:0000256" key="1">
    <source>
        <dbReference type="SAM" id="MobiDB-lite"/>
    </source>
</evidence>
<keyword evidence="3" id="KW-1185">Reference proteome</keyword>
<protein>
    <submittedName>
        <fullName evidence="2">Uncharacterized protein</fullName>
    </submittedName>
</protein>
<feature type="compositionally biased region" description="Basic and acidic residues" evidence="1">
    <location>
        <begin position="77"/>
        <end position="93"/>
    </location>
</feature>
<name>A0A7J0G8H8_9ERIC</name>
<gene>
    <name evidence="2" type="ORF">Acr_18g0011780</name>
</gene>
<sequence length="112" mass="12409">MPSHQARGRARSLTGARGAYAAHRARGNRDEGDNDKGDRQSRQGGYSRGLAQEQLQVRKTTYLFSLWSSWSQSATMHTKEEHSGRFGSERSEEAYAVTPAVGPLETVGQQEQ</sequence>
<dbReference type="Proteomes" id="UP000585474">
    <property type="component" value="Unassembled WGS sequence"/>
</dbReference>